<reference evidence="2" key="1">
    <citation type="submission" date="2012-06" db="EMBL/GenBank/DDBJ databases">
        <title>The genome sequence of Coniosporium apollinis CBS 100218.</title>
        <authorList>
            <consortium name="The Broad Institute Genome Sequencing Platform"/>
            <person name="Cuomo C."/>
            <person name="Gorbushina A."/>
            <person name="Noack S."/>
            <person name="Walker B."/>
            <person name="Young S.K."/>
            <person name="Zeng Q."/>
            <person name="Gargeya S."/>
            <person name="Fitzgerald M."/>
            <person name="Haas B."/>
            <person name="Abouelleil A."/>
            <person name="Alvarado L."/>
            <person name="Arachchi H.M."/>
            <person name="Berlin A.M."/>
            <person name="Chapman S.B."/>
            <person name="Goldberg J."/>
            <person name="Griggs A."/>
            <person name="Gujja S."/>
            <person name="Hansen M."/>
            <person name="Howarth C."/>
            <person name="Imamovic A."/>
            <person name="Larimer J."/>
            <person name="McCowan C."/>
            <person name="Montmayeur A."/>
            <person name="Murphy C."/>
            <person name="Neiman D."/>
            <person name="Pearson M."/>
            <person name="Priest M."/>
            <person name="Roberts A."/>
            <person name="Saif S."/>
            <person name="Shea T."/>
            <person name="Sisk P."/>
            <person name="Sykes S."/>
            <person name="Wortman J."/>
            <person name="Nusbaum C."/>
            <person name="Birren B."/>
        </authorList>
    </citation>
    <scope>NUCLEOTIDE SEQUENCE [LARGE SCALE GENOMIC DNA]</scope>
    <source>
        <strain evidence="2">CBS 100218</strain>
    </source>
</reference>
<dbReference type="GeneID" id="19904549"/>
<evidence type="ECO:0000313" key="1">
    <source>
        <dbReference type="EMBL" id="EON68090.1"/>
    </source>
</evidence>
<keyword evidence="2" id="KW-1185">Reference proteome</keyword>
<dbReference type="RefSeq" id="XP_007783407.1">
    <property type="nucleotide sequence ID" value="XM_007785217.1"/>
</dbReference>
<protein>
    <submittedName>
        <fullName evidence="1">Uncharacterized protein</fullName>
    </submittedName>
</protein>
<gene>
    <name evidence="1" type="ORF">W97_07238</name>
</gene>
<name>R7Z1P5_CONA1</name>
<dbReference type="HOGENOM" id="CLU_2687736_0_0_1"/>
<accession>R7Z1P5</accession>
<evidence type="ECO:0000313" key="2">
    <source>
        <dbReference type="Proteomes" id="UP000016924"/>
    </source>
</evidence>
<dbReference type="EMBL" id="JH767593">
    <property type="protein sequence ID" value="EON68090.1"/>
    <property type="molecule type" value="Genomic_DNA"/>
</dbReference>
<dbReference type="Proteomes" id="UP000016924">
    <property type="component" value="Unassembled WGS sequence"/>
</dbReference>
<proteinExistence type="predicted"/>
<dbReference type="AlphaFoldDB" id="R7Z1P5"/>
<organism evidence="1 2">
    <name type="scientific">Coniosporium apollinis (strain CBS 100218)</name>
    <name type="common">Rock-inhabiting black yeast</name>
    <dbReference type="NCBI Taxonomy" id="1168221"/>
    <lineage>
        <taxon>Eukaryota</taxon>
        <taxon>Fungi</taxon>
        <taxon>Dikarya</taxon>
        <taxon>Ascomycota</taxon>
        <taxon>Pezizomycotina</taxon>
        <taxon>Dothideomycetes</taxon>
        <taxon>Dothideomycetes incertae sedis</taxon>
        <taxon>Coniosporium</taxon>
    </lineage>
</organism>
<sequence length="74" mass="8344">MAVFPMKQTHSQKKNDQCDTMEAPGAQLIARLGSNTPDILVSNTTVLKDDDHVVDRIQHARKQTFQDLVQRQAL</sequence>